<evidence type="ECO:0000259" key="1">
    <source>
        <dbReference type="Pfam" id="PF09687"/>
    </source>
</evidence>
<dbReference type="GeneID" id="14695732"/>
<feature type="domain" description="Plasmodium RESA N-terminal" evidence="1">
    <location>
        <begin position="87"/>
        <end position="207"/>
    </location>
</feature>
<dbReference type="PANTHER" id="PTHR36193">
    <property type="entry name" value="PHISTB DOMAIN-CONTAINING RESA-LIKE PROTEIN 1"/>
    <property type="match status" value="1"/>
</dbReference>
<name>K6UNC0_PLACD</name>
<dbReference type="KEGG" id="pcy:PCYB_147760"/>
<dbReference type="VEuPathDB" id="PlasmoDB:PCYB_147760"/>
<dbReference type="RefSeq" id="XP_004225295.1">
    <property type="nucleotide sequence ID" value="XM_004225247.1"/>
</dbReference>
<dbReference type="EMBL" id="DF157106">
    <property type="protein sequence ID" value="GAB69348.1"/>
    <property type="molecule type" value="Genomic_DNA"/>
</dbReference>
<dbReference type="PhylomeDB" id="K6UNC0"/>
<proteinExistence type="predicted"/>
<dbReference type="InterPro" id="IPR044885">
    <property type="entry name" value="PRESA_N_sf"/>
</dbReference>
<dbReference type="PANTHER" id="PTHR36193:SF23">
    <property type="entry name" value="PHISTB DOMAIN-CONTAINING RESA-LIKE PROTEIN 1"/>
    <property type="match status" value="1"/>
</dbReference>
<dbReference type="InterPro" id="IPR019111">
    <property type="entry name" value="PRESA_N"/>
</dbReference>
<dbReference type="Proteomes" id="UP000006319">
    <property type="component" value="Chromosome 14"/>
</dbReference>
<evidence type="ECO:0000313" key="2">
    <source>
        <dbReference type="EMBL" id="GAB69348.1"/>
    </source>
</evidence>
<evidence type="ECO:0000313" key="3">
    <source>
        <dbReference type="Proteomes" id="UP000006319"/>
    </source>
</evidence>
<dbReference type="InterPro" id="IPR006526">
    <property type="entry name" value="Export_prot_PHISTa/b/c"/>
</dbReference>
<dbReference type="Gene3D" id="6.10.280.180">
    <property type="entry name" value="Plasmodium RESA, N-terminal helical domain"/>
    <property type="match status" value="1"/>
</dbReference>
<dbReference type="OrthoDB" id="380740at2759"/>
<sequence>MNVSQTQINNRYLSHLCENNNCRYNALKNKNGRTNLIASEVDSSCGTQEKCESTYYVTNEENNAPIKLSSVDISTMRKKCFEEHIHLTEEELYHLVNTLESVPCKCDMNSIWWQLRYIEAGKFDSIQNDLSKHFTVLAEKYKANDDFVDDKLEYCSDIIWRRKKEHEVFYNMRFYALLDRESFELNEFVDIINESRDSIRKFEEELINTSESLFNEKVKEKNYIIERIIDSYFGNY</sequence>
<gene>
    <name evidence="2" type="ORF">PCYB_147760</name>
</gene>
<protein>
    <recommendedName>
        <fullName evidence="1">Plasmodium RESA N-terminal domain-containing protein</fullName>
    </recommendedName>
</protein>
<dbReference type="AlphaFoldDB" id="K6UNC0"/>
<dbReference type="OMA" id="NCRYNAL"/>
<keyword evidence="3" id="KW-1185">Reference proteome</keyword>
<dbReference type="NCBIfam" id="TIGR01639">
    <property type="entry name" value="P_fal_TIGR01639"/>
    <property type="match status" value="1"/>
</dbReference>
<reference evidence="2 3" key="1">
    <citation type="journal article" date="2012" name="Nat. Genet.">
        <title>Plasmodium cynomolgi genome sequences provide insight into Plasmodium vivax and the monkey malaria clade.</title>
        <authorList>
            <person name="Tachibana S."/>
            <person name="Sullivan S.A."/>
            <person name="Kawai S."/>
            <person name="Nakamura S."/>
            <person name="Kim H.R."/>
            <person name="Goto N."/>
            <person name="Arisue N."/>
            <person name="Palacpac N.M.Q."/>
            <person name="Honma H."/>
            <person name="Yagi M."/>
            <person name="Tougan T."/>
            <person name="Katakai Y."/>
            <person name="Kaneko O."/>
            <person name="Mita T."/>
            <person name="Kita K."/>
            <person name="Yasutomi Y."/>
            <person name="Sutton P.L."/>
            <person name="Shakhbatyan R."/>
            <person name="Horii T."/>
            <person name="Yasunaga T."/>
            <person name="Barnwell J.W."/>
            <person name="Escalante A.A."/>
            <person name="Carlton J.M."/>
            <person name="Tanabe K."/>
        </authorList>
    </citation>
    <scope>NUCLEOTIDE SEQUENCE [LARGE SCALE GENOMIC DNA]</scope>
    <source>
        <strain evidence="2 3">B</strain>
    </source>
</reference>
<accession>K6UNC0</accession>
<organism evidence="2 3">
    <name type="scientific">Plasmodium cynomolgi (strain B)</name>
    <dbReference type="NCBI Taxonomy" id="1120755"/>
    <lineage>
        <taxon>Eukaryota</taxon>
        <taxon>Sar</taxon>
        <taxon>Alveolata</taxon>
        <taxon>Apicomplexa</taxon>
        <taxon>Aconoidasida</taxon>
        <taxon>Haemosporida</taxon>
        <taxon>Plasmodiidae</taxon>
        <taxon>Plasmodium</taxon>
        <taxon>Plasmodium (Plasmodium)</taxon>
    </lineage>
</organism>
<dbReference type="Pfam" id="PF09687">
    <property type="entry name" value="PRESAN"/>
    <property type="match status" value="1"/>
</dbReference>
<dbReference type="eggNOG" id="ENOG502TMZM">
    <property type="taxonomic scope" value="Eukaryota"/>
</dbReference>